<keyword evidence="4" id="KW-0418">Kinase</keyword>
<feature type="compositionally biased region" description="Basic and acidic residues" evidence="6">
    <location>
        <begin position="44"/>
        <end position="54"/>
    </location>
</feature>
<evidence type="ECO:0000256" key="3">
    <source>
        <dbReference type="ARBA" id="ARBA00022679"/>
    </source>
</evidence>
<feature type="region of interest" description="Disordered" evidence="6">
    <location>
        <begin position="1"/>
        <end position="81"/>
    </location>
</feature>
<sequence>MSGTPLPRAESDRPSEVVGRLEGTAVGLPQSGVGSRCPGGGTSHHGEEDARAGRGGDASSEDGRDGARSAARSGPESSRLLSEEAAVTKAAAHGGEDRVGEGREVAVVGGAGAVVPRGRPEVRFHLSGEPVVLPTPIEVALLRIAQSALGNALSHADAGRVELTLSYMSAPGEAEVALDVVDDGIGFVPEELPPPGSAPDGAGFGLAAMRARAHALHGTFVVESAPDQGTAVAVTFPFSVAEDSGQAV</sequence>
<keyword evidence="3" id="KW-0808">Transferase</keyword>
<evidence type="ECO:0000256" key="6">
    <source>
        <dbReference type="SAM" id="MobiDB-lite"/>
    </source>
</evidence>
<dbReference type="Gene3D" id="3.30.565.10">
    <property type="entry name" value="Histidine kinase-like ATPase, C-terminal domain"/>
    <property type="match status" value="1"/>
</dbReference>
<proteinExistence type="predicted"/>
<dbReference type="InterPro" id="IPR036890">
    <property type="entry name" value="HATPase_C_sf"/>
</dbReference>
<reference evidence="9" key="1">
    <citation type="submission" date="2020-05" db="EMBL/GenBank/DDBJ databases">
        <title>Classification of alakaliphilic streptomycetes isolated from an alkaline soil next to Lonar Crater, India and a proposal for the recognition of Streptomyces alkaliterrae sp. nov.</title>
        <authorList>
            <person name="Golinska P."/>
        </authorList>
    </citation>
    <scope>NUCLEOTIDE SEQUENCE [LARGE SCALE GENOMIC DNA]</scope>
    <source>
        <strain evidence="9">OF3</strain>
    </source>
</reference>
<evidence type="ECO:0000256" key="2">
    <source>
        <dbReference type="ARBA" id="ARBA00012438"/>
    </source>
</evidence>
<dbReference type="PANTHER" id="PTHR24421">
    <property type="entry name" value="NITRATE/NITRITE SENSOR PROTEIN NARX-RELATED"/>
    <property type="match status" value="1"/>
</dbReference>
<keyword evidence="5" id="KW-0902">Two-component regulatory system</keyword>
<dbReference type="PROSITE" id="PS50109">
    <property type="entry name" value="HIS_KIN"/>
    <property type="match status" value="1"/>
</dbReference>
<dbReference type="Proteomes" id="UP000525686">
    <property type="component" value="Unassembled WGS sequence"/>
</dbReference>
<evidence type="ECO:0000256" key="1">
    <source>
        <dbReference type="ARBA" id="ARBA00000085"/>
    </source>
</evidence>
<evidence type="ECO:0000313" key="8">
    <source>
        <dbReference type="EMBL" id="MBB1253448.1"/>
    </source>
</evidence>
<dbReference type="AlphaFoldDB" id="A0A7W3WJG7"/>
<dbReference type="InterPro" id="IPR004358">
    <property type="entry name" value="Sig_transdc_His_kin-like_C"/>
</dbReference>
<dbReference type="EC" id="2.7.13.3" evidence="2"/>
<protein>
    <recommendedName>
        <fullName evidence="2">histidine kinase</fullName>
        <ecNumber evidence="2">2.7.13.3</ecNumber>
    </recommendedName>
</protein>
<dbReference type="CDD" id="cd16917">
    <property type="entry name" value="HATPase_UhpB-NarQ-NarX-like"/>
    <property type="match status" value="1"/>
</dbReference>
<comment type="caution">
    <text evidence="8">The sequence shown here is derived from an EMBL/GenBank/DDBJ whole genome shotgun (WGS) entry which is preliminary data.</text>
</comment>
<dbReference type="PANTHER" id="PTHR24421:SF62">
    <property type="entry name" value="SENSORY TRANSDUCTION HISTIDINE KINASE"/>
    <property type="match status" value="1"/>
</dbReference>
<dbReference type="InterPro" id="IPR003594">
    <property type="entry name" value="HATPase_dom"/>
</dbReference>
<dbReference type="InterPro" id="IPR005467">
    <property type="entry name" value="His_kinase_dom"/>
</dbReference>
<comment type="catalytic activity">
    <reaction evidence="1">
        <text>ATP + protein L-histidine = ADP + protein N-phospho-L-histidine.</text>
        <dbReference type="EC" id="2.7.13.3"/>
    </reaction>
</comment>
<evidence type="ECO:0000259" key="7">
    <source>
        <dbReference type="PROSITE" id="PS50109"/>
    </source>
</evidence>
<feature type="domain" description="Histidine kinase" evidence="7">
    <location>
        <begin position="141"/>
        <end position="240"/>
    </location>
</feature>
<accession>A0A7W3WJG7</accession>
<evidence type="ECO:0000256" key="5">
    <source>
        <dbReference type="ARBA" id="ARBA00023012"/>
    </source>
</evidence>
<organism evidence="8 9">
    <name type="scientific">Streptomyces alkaliterrae</name>
    <dbReference type="NCBI Taxonomy" id="2213162"/>
    <lineage>
        <taxon>Bacteria</taxon>
        <taxon>Bacillati</taxon>
        <taxon>Actinomycetota</taxon>
        <taxon>Actinomycetes</taxon>
        <taxon>Kitasatosporales</taxon>
        <taxon>Streptomycetaceae</taxon>
        <taxon>Streptomyces</taxon>
    </lineage>
</organism>
<evidence type="ECO:0000256" key="4">
    <source>
        <dbReference type="ARBA" id="ARBA00022777"/>
    </source>
</evidence>
<gene>
    <name evidence="8" type="ORF">H3146_08685</name>
</gene>
<dbReference type="EMBL" id="JABJWZ010000053">
    <property type="protein sequence ID" value="MBB1253448.1"/>
    <property type="molecule type" value="Genomic_DNA"/>
</dbReference>
<dbReference type="SUPFAM" id="SSF55874">
    <property type="entry name" value="ATPase domain of HSP90 chaperone/DNA topoisomerase II/histidine kinase"/>
    <property type="match status" value="1"/>
</dbReference>
<dbReference type="Pfam" id="PF02518">
    <property type="entry name" value="HATPase_c"/>
    <property type="match status" value="1"/>
</dbReference>
<name>A0A7W3WJG7_9ACTN</name>
<dbReference type="SMART" id="SM00387">
    <property type="entry name" value="HATPase_c"/>
    <property type="match status" value="1"/>
</dbReference>
<dbReference type="GO" id="GO:0000160">
    <property type="term" value="P:phosphorelay signal transduction system"/>
    <property type="evidence" value="ECO:0007669"/>
    <property type="project" value="UniProtKB-KW"/>
</dbReference>
<dbReference type="PRINTS" id="PR00344">
    <property type="entry name" value="BCTRLSENSOR"/>
</dbReference>
<dbReference type="GO" id="GO:0004673">
    <property type="term" value="F:protein histidine kinase activity"/>
    <property type="evidence" value="ECO:0007669"/>
    <property type="project" value="UniProtKB-EC"/>
</dbReference>
<evidence type="ECO:0000313" key="9">
    <source>
        <dbReference type="Proteomes" id="UP000525686"/>
    </source>
</evidence>
<dbReference type="InterPro" id="IPR050482">
    <property type="entry name" value="Sensor_HK_TwoCompSys"/>
</dbReference>